<proteinExistence type="predicted"/>
<evidence type="ECO:0000313" key="2">
    <source>
        <dbReference type="EMBL" id="CAB3839730.1"/>
    </source>
</evidence>
<dbReference type="EMBL" id="CADILG010000005">
    <property type="protein sequence ID" value="CAB3839730.1"/>
    <property type="molecule type" value="Genomic_DNA"/>
</dbReference>
<dbReference type="AlphaFoldDB" id="A0A6S7CCJ3"/>
<evidence type="ECO:0000313" key="3">
    <source>
        <dbReference type="Proteomes" id="UP000494117"/>
    </source>
</evidence>
<feature type="compositionally biased region" description="Basic and acidic residues" evidence="1">
    <location>
        <begin position="18"/>
        <end position="32"/>
    </location>
</feature>
<protein>
    <submittedName>
        <fullName evidence="2">Uncharacterized protein</fullName>
    </submittedName>
</protein>
<dbReference type="Proteomes" id="UP000494117">
    <property type="component" value="Unassembled WGS sequence"/>
</dbReference>
<gene>
    <name evidence="2" type="ORF">LMG26858_01131</name>
</gene>
<reference evidence="2 3" key="1">
    <citation type="submission" date="2020-04" db="EMBL/GenBank/DDBJ databases">
        <authorList>
            <person name="De Canck E."/>
        </authorList>
    </citation>
    <scope>NUCLEOTIDE SEQUENCE [LARGE SCALE GENOMIC DNA]</scope>
    <source>
        <strain evidence="2 3">LMG 26858</strain>
    </source>
</reference>
<organism evidence="2 3">
    <name type="scientific">Achromobacter anxifer</name>
    <dbReference type="NCBI Taxonomy" id="1287737"/>
    <lineage>
        <taxon>Bacteria</taxon>
        <taxon>Pseudomonadati</taxon>
        <taxon>Pseudomonadota</taxon>
        <taxon>Betaproteobacteria</taxon>
        <taxon>Burkholderiales</taxon>
        <taxon>Alcaligenaceae</taxon>
        <taxon>Achromobacter</taxon>
    </lineage>
</organism>
<name>A0A6S7CCJ3_9BURK</name>
<sequence>MQPPAKTPPVTSKKARDHQKEDAVQQQRKAETAELLGRHKNTGQKDHKGAR</sequence>
<dbReference type="RefSeq" id="WP_175206013.1">
    <property type="nucleotide sequence ID" value="NZ_CADILG010000005.1"/>
</dbReference>
<accession>A0A6S7CCJ3</accession>
<evidence type="ECO:0000256" key="1">
    <source>
        <dbReference type="SAM" id="MobiDB-lite"/>
    </source>
</evidence>
<keyword evidence="3" id="KW-1185">Reference proteome</keyword>
<feature type="region of interest" description="Disordered" evidence="1">
    <location>
        <begin position="1"/>
        <end position="51"/>
    </location>
</feature>